<feature type="transmembrane region" description="Helical" evidence="8">
    <location>
        <begin position="101"/>
        <end position="118"/>
    </location>
</feature>
<dbReference type="InterPro" id="IPR003663">
    <property type="entry name" value="Sugar/inositol_transpt"/>
</dbReference>
<dbReference type="EMBL" id="SWFS01000575">
    <property type="protein sequence ID" value="KAA8896758.1"/>
    <property type="molecule type" value="Genomic_DNA"/>
</dbReference>
<feature type="transmembrane region" description="Helical" evidence="8">
    <location>
        <begin position="124"/>
        <end position="146"/>
    </location>
</feature>
<dbReference type="Gene3D" id="1.20.1250.20">
    <property type="entry name" value="MFS general substrate transporter like domains"/>
    <property type="match status" value="1"/>
</dbReference>
<dbReference type="AlphaFoldDB" id="A0A642UJT5"/>
<dbReference type="PROSITE" id="PS50850">
    <property type="entry name" value="MFS"/>
    <property type="match status" value="1"/>
</dbReference>
<dbReference type="GO" id="GO:0016020">
    <property type="term" value="C:membrane"/>
    <property type="evidence" value="ECO:0007669"/>
    <property type="project" value="UniProtKB-SubCell"/>
</dbReference>
<dbReference type="Proteomes" id="UP000761534">
    <property type="component" value="Unassembled WGS sequence"/>
</dbReference>
<dbReference type="PROSITE" id="PS00216">
    <property type="entry name" value="SUGAR_TRANSPORT_1"/>
    <property type="match status" value="1"/>
</dbReference>
<dbReference type="GO" id="GO:0005351">
    <property type="term" value="F:carbohydrate:proton symporter activity"/>
    <property type="evidence" value="ECO:0007669"/>
    <property type="project" value="TreeGrafter"/>
</dbReference>
<dbReference type="NCBIfam" id="TIGR00879">
    <property type="entry name" value="SP"/>
    <property type="match status" value="1"/>
</dbReference>
<feature type="transmembrane region" description="Helical" evidence="8">
    <location>
        <begin position="153"/>
        <end position="171"/>
    </location>
</feature>
<keyword evidence="3 7" id="KW-0813">Transport</keyword>
<reference evidence="10" key="1">
    <citation type="journal article" date="2019" name="G3 (Bethesda)">
        <title>Genome Assemblies of Two Rare Opportunistic Yeast Pathogens: Diutina rugosa (syn. Candida rugosa) and Trichomonascus ciferrii (syn. Candida ciferrii).</title>
        <authorList>
            <person name="Mixao V."/>
            <person name="Saus E."/>
            <person name="Hansen A.P."/>
            <person name="Lass-Florl C."/>
            <person name="Gabaldon T."/>
        </authorList>
    </citation>
    <scope>NUCLEOTIDE SEQUENCE</scope>
    <source>
        <strain evidence="10">CBS 4856</strain>
    </source>
</reference>
<keyword evidence="6 8" id="KW-0472">Membrane</keyword>
<dbReference type="OrthoDB" id="508119at2759"/>
<proteinExistence type="inferred from homology"/>
<dbReference type="SUPFAM" id="SSF103473">
    <property type="entry name" value="MFS general substrate transporter"/>
    <property type="match status" value="1"/>
</dbReference>
<comment type="caution">
    <text evidence="10">The sequence shown here is derived from an EMBL/GenBank/DDBJ whole genome shotgun (WGS) entry which is preliminary data.</text>
</comment>
<evidence type="ECO:0000256" key="5">
    <source>
        <dbReference type="ARBA" id="ARBA00022989"/>
    </source>
</evidence>
<comment type="similarity">
    <text evidence="2 7">Belongs to the major facilitator superfamily. Sugar transporter (TC 2.A.1.1) family.</text>
</comment>
<evidence type="ECO:0000313" key="10">
    <source>
        <dbReference type="EMBL" id="KAA8896758.1"/>
    </source>
</evidence>
<feature type="transmembrane region" description="Helical" evidence="8">
    <location>
        <begin position="375"/>
        <end position="393"/>
    </location>
</feature>
<feature type="transmembrane region" description="Helical" evidence="8">
    <location>
        <begin position="71"/>
        <end position="89"/>
    </location>
</feature>
<evidence type="ECO:0000256" key="3">
    <source>
        <dbReference type="ARBA" id="ARBA00022448"/>
    </source>
</evidence>
<feature type="transmembrane region" description="Helical" evidence="8">
    <location>
        <begin position="16"/>
        <end position="34"/>
    </location>
</feature>
<feature type="transmembrane region" description="Helical" evidence="8">
    <location>
        <begin position="405"/>
        <end position="423"/>
    </location>
</feature>
<dbReference type="InterPro" id="IPR050360">
    <property type="entry name" value="MFS_Sugar_Transporters"/>
</dbReference>
<evidence type="ECO:0000256" key="4">
    <source>
        <dbReference type="ARBA" id="ARBA00022692"/>
    </source>
</evidence>
<dbReference type="InterPro" id="IPR020846">
    <property type="entry name" value="MFS_dom"/>
</dbReference>
<feature type="transmembrane region" description="Helical" evidence="8">
    <location>
        <begin position="280"/>
        <end position="302"/>
    </location>
</feature>
<feature type="domain" description="Major facilitator superfamily (MFS) profile" evidence="9">
    <location>
        <begin position="21"/>
        <end position="468"/>
    </location>
</feature>
<protein>
    <recommendedName>
        <fullName evidence="9">Major facilitator superfamily (MFS) profile domain-containing protein</fullName>
    </recommendedName>
</protein>
<accession>A0A642UJT5</accession>
<dbReference type="PANTHER" id="PTHR48022:SF8">
    <property type="entry name" value="MAJOR FACILITATOR SUPERFAMILY (MFS) PROFILE DOMAIN-CONTAINING PROTEIN-RELATED"/>
    <property type="match status" value="1"/>
</dbReference>
<dbReference type="Pfam" id="PF00083">
    <property type="entry name" value="Sugar_tr"/>
    <property type="match status" value="1"/>
</dbReference>
<feature type="transmembrane region" description="Helical" evidence="8">
    <location>
        <begin position="349"/>
        <end position="369"/>
    </location>
</feature>
<feature type="transmembrane region" description="Helical" evidence="8">
    <location>
        <begin position="443"/>
        <end position="464"/>
    </location>
</feature>
<evidence type="ECO:0000259" key="9">
    <source>
        <dbReference type="PROSITE" id="PS50850"/>
    </source>
</evidence>
<keyword evidence="11" id="KW-1185">Reference proteome</keyword>
<comment type="subcellular location">
    <subcellularLocation>
        <location evidence="1">Membrane</location>
        <topology evidence="1">Multi-pass membrane protein</topology>
    </subcellularLocation>
</comment>
<dbReference type="PANTHER" id="PTHR48022">
    <property type="entry name" value="PLASTIDIC GLUCOSE TRANSPORTER 4"/>
    <property type="match status" value="1"/>
</dbReference>
<evidence type="ECO:0000256" key="1">
    <source>
        <dbReference type="ARBA" id="ARBA00004141"/>
    </source>
</evidence>
<feature type="transmembrane region" description="Helical" evidence="8">
    <location>
        <begin position="322"/>
        <end position="342"/>
    </location>
</feature>
<evidence type="ECO:0000256" key="8">
    <source>
        <dbReference type="SAM" id="Phobius"/>
    </source>
</evidence>
<sequence length="514" mass="57107">MFWRDIKNEPKEVLNWRLWVSTIVFGLMGAARGLDEGTISGTVKHPSFIKQFGLEDPTKTESQLANLKSNITSMVQIGCIGGAILGFLVNDKIGRIKSYRLMLIIWLIGVIISITSFHGVGQLYAGRFIAGLGVGMTSVVCPTYAVEVAPANVRGLCACMYSGSVYLGVMIGQFANLGTTIHIGDNDRNQWVIPTSVQIMWAGIFFIGSFFTIESPRWLYKIGRNEEASSALSRIRNLPEDHPYVVWEVNQILTQVNAETEKLKFWVALKELFTTYWYRMLICILIQILGQWSGANSVTIYAPTWFELVGVDTDLDQMKLTAGFGTVKFVASLVCAIFLIDALGRKRSLYTGIFLQLFALIYVTCFVAKGGTQAAANGAIAMLYISGIGWALGFNSIQYLINSEIFPLSVRSVATAFIMAFHFANQYGNSRALPPMNVTMGDWGALAFFSCISFLGLLFAFFMVPEPAGHSLESIEELFSLPWYKIAHYKFKEATLEEKEAKLADVQTQHVERA</sequence>
<dbReference type="PROSITE" id="PS00217">
    <property type="entry name" value="SUGAR_TRANSPORT_2"/>
    <property type="match status" value="1"/>
</dbReference>
<name>A0A642UJT5_9ASCO</name>
<evidence type="ECO:0000256" key="6">
    <source>
        <dbReference type="ARBA" id="ARBA00023136"/>
    </source>
</evidence>
<dbReference type="PRINTS" id="PR00171">
    <property type="entry name" value="SUGRTRNSPORT"/>
</dbReference>
<keyword evidence="4 8" id="KW-0812">Transmembrane</keyword>
<evidence type="ECO:0000313" key="11">
    <source>
        <dbReference type="Proteomes" id="UP000761534"/>
    </source>
</evidence>
<evidence type="ECO:0000256" key="2">
    <source>
        <dbReference type="ARBA" id="ARBA00010992"/>
    </source>
</evidence>
<feature type="transmembrane region" description="Helical" evidence="8">
    <location>
        <begin position="191"/>
        <end position="213"/>
    </location>
</feature>
<organism evidence="10 11">
    <name type="scientific">Trichomonascus ciferrii</name>
    <dbReference type="NCBI Taxonomy" id="44093"/>
    <lineage>
        <taxon>Eukaryota</taxon>
        <taxon>Fungi</taxon>
        <taxon>Dikarya</taxon>
        <taxon>Ascomycota</taxon>
        <taxon>Saccharomycotina</taxon>
        <taxon>Dipodascomycetes</taxon>
        <taxon>Dipodascales</taxon>
        <taxon>Trichomonascaceae</taxon>
        <taxon>Trichomonascus</taxon>
        <taxon>Trichomonascus ciferrii complex</taxon>
    </lineage>
</organism>
<evidence type="ECO:0000256" key="7">
    <source>
        <dbReference type="RuleBase" id="RU003346"/>
    </source>
</evidence>
<dbReference type="VEuPathDB" id="FungiDB:TRICI_006843"/>
<dbReference type="InterPro" id="IPR005828">
    <property type="entry name" value="MFS_sugar_transport-like"/>
</dbReference>
<keyword evidence="5 8" id="KW-1133">Transmembrane helix</keyword>
<gene>
    <name evidence="10" type="ORF">TRICI_006843</name>
</gene>
<dbReference type="InterPro" id="IPR005829">
    <property type="entry name" value="Sugar_transporter_CS"/>
</dbReference>
<dbReference type="InterPro" id="IPR036259">
    <property type="entry name" value="MFS_trans_sf"/>
</dbReference>